<gene>
    <name evidence="2" type="ORF">CH238_13510</name>
</gene>
<keyword evidence="1" id="KW-0732">Signal</keyword>
<dbReference type="EMBL" id="NOXF01000015">
    <property type="protein sequence ID" value="PEQ23463.1"/>
    <property type="molecule type" value="Genomic_DNA"/>
</dbReference>
<accession>A0A855A2H4</accession>
<keyword evidence="3" id="KW-1185">Reference proteome</keyword>
<proteinExistence type="predicted"/>
<evidence type="ECO:0008006" key="4">
    <source>
        <dbReference type="Google" id="ProtNLM"/>
    </source>
</evidence>
<sequence>MKKMLIFLSSLFLMFSFVACNNHHNLPALEECPYEMKGPLTIQDPFVDSTTYTVTVPKEYTAGCIGSHTLHAKSPDYVDDSDAFTNLLQVIDYSIYGLYPVDTKVLFSSEYEEYLDAFKEDYARRGTPAFDFSYELLQGSHGRMAQVKFSYISSGKQYTSVYCYREDIPFLAYGEINDENPLSSGQYVPWVIDSFEINE</sequence>
<evidence type="ECO:0000313" key="3">
    <source>
        <dbReference type="Proteomes" id="UP000220611"/>
    </source>
</evidence>
<evidence type="ECO:0000256" key="1">
    <source>
        <dbReference type="SAM" id="SignalP"/>
    </source>
</evidence>
<name>A0A855A2H4_9FIRM</name>
<feature type="chain" id="PRO_5039211510" description="Lipoprotein" evidence="1">
    <location>
        <begin position="20"/>
        <end position="199"/>
    </location>
</feature>
<dbReference type="AlphaFoldDB" id="A0A855A2H4"/>
<reference evidence="2 3" key="1">
    <citation type="submission" date="2017-07" db="EMBL/GenBank/DDBJ databases">
        <title>Prevalence of linear plasmids in Cutibacterium (Propionibacterium) acnes isolates obtained from prostatic tissue.</title>
        <authorList>
            <person name="Davidsson S."/>
            <person name="Carlsson J."/>
            <person name="Molling P."/>
            <person name="Andren O."/>
            <person name="Andersson S.-O."/>
            <person name="Brzuszkiewicz E."/>
            <person name="Poehlein A."/>
            <person name="Al-Zeer M."/>
            <person name="Brinkmann V."/>
            <person name="Scavenius C."/>
            <person name="Nazipi S."/>
            <person name="Soderquist B."/>
            <person name="Bruggemann H."/>
        </authorList>
    </citation>
    <scope>NUCLEOTIDE SEQUENCE [LARGE SCALE GENOMIC DNA]</scope>
    <source>
        <strain evidence="2 3">DSM 753</strain>
    </source>
</reference>
<evidence type="ECO:0000313" key="2">
    <source>
        <dbReference type="EMBL" id="PEQ23463.1"/>
    </source>
</evidence>
<feature type="signal peptide" evidence="1">
    <location>
        <begin position="1"/>
        <end position="19"/>
    </location>
</feature>
<protein>
    <recommendedName>
        <fullName evidence="4">Lipoprotein</fullName>
    </recommendedName>
</protein>
<organism evidence="2 3">
    <name type="scientific">[Clostridium] leptum DSM 753</name>
    <dbReference type="NCBI Taxonomy" id="428125"/>
    <lineage>
        <taxon>Bacteria</taxon>
        <taxon>Bacillati</taxon>
        <taxon>Bacillota</taxon>
        <taxon>Clostridia</taxon>
        <taxon>Eubacteriales</taxon>
        <taxon>Oscillospiraceae</taxon>
        <taxon>Oscillospiraceae incertae sedis</taxon>
    </lineage>
</organism>
<comment type="caution">
    <text evidence="2">The sequence shown here is derived from an EMBL/GenBank/DDBJ whole genome shotgun (WGS) entry which is preliminary data.</text>
</comment>
<dbReference type="PROSITE" id="PS51257">
    <property type="entry name" value="PROKAR_LIPOPROTEIN"/>
    <property type="match status" value="1"/>
</dbReference>
<dbReference type="OrthoDB" id="9889517at2"/>
<dbReference type="Proteomes" id="UP000220611">
    <property type="component" value="Unassembled WGS sequence"/>
</dbReference>